<keyword evidence="8 9" id="KW-0472">Membrane</keyword>
<dbReference type="NCBIfam" id="TIGR00680">
    <property type="entry name" value="kdpA"/>
    <property type="match status" value="1"/>
</dbReference>
<sequence>MSSHDLLIIVLFIGILVAFTPLLGKWLANVLQGKRSWLSPVLGPVERCAYRVAGVDPSREMDWKKYLTAVLLFNAAGFLILFLSLLCQQWLPLNPAGTENMRWDIALNTAISFMTNTNWQFYSGEGPEGISYFVQMTGLGVQNFVSAATGLAVMAALIRGLKRKCASTLGNFWADLTRSTLYFLIPISVVVALLLVSQGVVQSFDGPAAVPGMDGVEQVIPNGPAASQVAIKQLGTNGGGFFGNNSTHPFENPTPFSNMVEMLSLLLIGCACPYAYGVMIGKKKQGWIIFGAMMLLLVATIGLSQWAEHAGNPLFPGMEMLEGKEVRLGVTNSSLWSVATTASSNGSVNCMHCSMSPLGGGIALFNMLLGEVIFGGLGCGLYGMLMFAMITVFLCGLMVGRTPEFLGKKIEAREVRWSMVGVLLPGIAVLLMSGLAAATEVGRESICNAGPHGLTEILYCFGSQAGNNGSAFAGLAVGDTPFYSVLGGLAMLLARFGAIIPVMIIAGSMVSKKTAPPAQGTMATDNLMFMVLLVAVVLVVGALTFFPALALGPILEHLLLYSGTML</sequence>
<keyword evidence="3 9" id="KW-0633">Potassium transport</keyword>
<feature type="transmembrane region" description="Helical" evidence="9">
    <location>
        <begin position="262"/>
        <end position="280"/>
    </location>
</feature>
<keyword evidence="1 9" id="KW-0813">Transport</keyword>
<evidence type="ECO:0000256" key="2">
    <source>
        <dbReference type="ARBA" id="ARBA00022475"/>
    </source>
</evidence>
<name>A0A2N8HER1_9BACT</name>
<evidence type="ECO:0000256" key="6">
    <source>
        <dbReference type="ARBA" id="ARBA00022989"/>
    </source>
</evidence>
<comment type="similarity">
    <text evidence="9">Belongs to the KdpA family.</text>
</comment>
<comment type="subcellular location">
    <subcellularLocation>
        <location evidence="9">Cell membrane</location>
        <topology evidence="9">Multi-pass membrane protein</topology>
    </subcellularLocation>
</comment>
<evidence type="ECO:0000256" key="5">
    <source>
        <dbReference type="ARBA" id="ARBA00022958"/>
    </source>
</evidence>
<dbReference type="PANTHER" id="PTHR30607:SF2">
    <property type="entry name" value="POTASSIUM-TRANSPORTING ATPASE POTASSIUM-BINDING SUBUNIT"/>
    <property type="match status" value="1"/>
</dbReference>
<evidence type="ECO:0000256" key="8">
    <source>
        <dbReference type="ARBA" id="ARBA00023136"/>
    </source>
</evidence>
<protein>
    <recommendedName>
        <fullName evidence="9">Potassium-transporting ATPase potassium-binding subunit</fullName>
    </recommendedName>
    <alternativeName>
        <fullName evidence="9">ATP phosphohydrolase [potassium-transporting] A chain</fullName>
    </alternativeName>
    <alternativeName>
        <fullName evidence="9">Potassium-binding and translocating subunit A</fullName>
    </alternativeName>
    <alternativeName>
        <fullName evidence="9">Potassium-translocating ATPase A chain</fullName>
    </alternativeName>
</protein>
<keyword evidence="4 9" id="KW-0812">Transmembrane</keyword>
<feature type="transmembrane region" description="Helical" evidence="9">
    <location>
        <begin position="66"/>
        <end position="91"/>
    </location>
</feature>
<dbReference type="HAMAP" id="MF_00275">
    <property type="entry name" value="KdpA"/>
    <property type="match status" value="1"/>
</dbReference>
<feature type="transmembrane region" description="Helical" evidence="9">
    <location>
        <begin position="420"/>
        <end position="438"/>
    </location>
</feature>
<dbReference type="PIRSF" id="PIRSF001294">
    <property type="entry name" value="K_ATPaseA"/>
    <property type="match status" value="1"/>
</dbReference>
<dbReference type="Pfam" id="PF03814">
    <property type="entry name" value="KdpA"/>
    <property type="match status" value="1"/>
</dbReference>
<evidence type="ECO:0000313" key="11">
    <source>
        <dbReference type="Proteomes" id="UP000236000"/>
    </source>
</evidence>
<comment type="caution">
    <text evidence="10">The sequence shown here is derived from an EMBL/GenBank/DDBJ whole genome shotgun (WGS) entry which is preliminary data.</text>
</comment>
<evidence type="ECO:0000256" key="7">
    <source>
        <dbReference type="ARBA" id="ARBA00023065"/>
    </source>
</evidence>
<reference evidence="10 11" key="1">
    <citation type="journal article" date="2017" name="BMC Genomics">
        <title>Genome sequencing of 39 Akkermansia muciniphila isolates reveals its population structure, genomic and functional diverisity, and global distribution in mammalian gut microbiotas.</title>
        <authorList>
            <person name="Guo X."/>
            <person name="Li S."/>
            <person name="Zhang J."/>
            <person name="Wu F."/>
            <person name="Li X."/>
            <person name="Wu D."/>
            <person name="Zhang M."/>
            <person name="Ou Z."/>
            <person name="Jie Z."/>
            <person name="Yan Q."/>
            <person name="Li P."/>
            <person name="Yi J."/>
            <person name="Peng Y."/>
        </authorList>
    </citation>
    <scope>NUCLEOTIDE SEQUENCE [LARGE SCALE GENOMIC DNA]</scope>
    <source>
        <strain evidence="10 11">GP24</strain>
    </source>
</reference>
<keyword evidence="6 9" id="KW-1133">Transmembrane helix</keyword>
<dbReference type="RefSeq" id="WP_102713063.1">
    <property type="nucleotide sequence ID" value="NZ_PJKA01000007.1"/>
</dbReference>
<dbReference type="GO" id="GO:0005886">
    <property type="term" value="C:plasma membrane"/>
    <property type="evidence" value="ECO:0007669"/>
    <property type="project" value="UniProtKB-SubCell"/>
</dbReference>
<comment type="subunit">
    <text evidence="9">The system is composed of three essential subunits: KdpA, KdpB and KdpC.</text>
</comment>
<dbReference type="InterPro" id="IPR004623">
    <property type="entry name" value="KdpA"/>
</dbReference>
<feature type="transmembrane region" description="Helical" evidence="9">
    <location>
        <begin position="6"/>
        <end position="28"/>
    </location>
</feature>
<dbReference type="PANTHER" id="PTHR30607">
    <property type="entry name" value="POTASSIUM-TRANSPORTING ATPASE A CHAIN"/>
    <property type="match status" value="1"/>
</dbReference>
<dbReference type="Proteomes" id="UP000236000">
    <property type="component" value="Unassembled WGS sequence"/>
</dbReference>
<feature type="transmembrane region" description="Helical" evidence="9">
    <location>
        <begin position="482"/>
        <end position="506"/>
    </location>
</feature>
<feature type="transmembrane region" description="Helical" evidence="9">
    <location>
        <begin position="141"/>
        <end position="161"/>
    </location>
</feature>
<evidence type="ECO:0000256" key="1">
    <source>
        <dbReference type="ARBA" id="ARBA00022448"/>
    </source>
</evidence>
<feature type="transmembrane region" description="Helical" evidence="9">
    <location>
        <begin position="287"/>
        <end position="307"/>
    </location>
</feature>
<evidence type="ECO:0000313" key="10">
    <source>
        <dbReference type="EMBL" id="PNC18606.1"/>
    </source>
</evidence>
<gene>
    <name evidence="9" type="primary">kdpA</name>
    <name evidence="10" type="ORF">CXU22_04675</name>
</gene>
<accession>A0A2N8HER1</accession>
<feature type="transmembrane region" description="Helical" evidence="9">
    <location>
        <begin position="527"/>
        <end position="555"/>
    </location>
</feature>
<dbReference type="GO" id="GO:0008556">
    <property type="term" value="F:P-type potassium transmembrane transporter activity"/>
    <property type="evidence" value="ECO:0007669"/>
    <property type="project" value="InterPro"/>
</dbReference>
<dbReference type="AlphaFoldDB" id="A0A2N8HER1"/>
<feature type="transmembrane region" description="Helical" evidence="9">
    <location>
        <begin position="181"/>
        <end position="201"/>
    </location>
</feature>
<evidence type="ECO:0000256" key="4">
    <source>
        <dbReference type="ARBA" id="ARBA00022692"/>
    </source>
</evidence>
<dbReference type="OrthoDB" id="9763796at2"/>
<keyword evidence="7 9" id="KW-0406">Ion transport</keyword>
<evidence type="ECO:0000256" key="3">
    <source>
        <dbReference type="ARBA" id="ARBA00022538"/>
    </source>
</evidence>
<proteinExistence type="inferred from homology"/>
<dbReference type="EMBL" id="PJKA01000007">
    <property type="protein sequence ID" value="PNC18606.1"/>
    <property type="molecule type" value="Genomic_DNA"/>
</dbReference>
<keyword evidence="5 9" id="KW-0630">Potassium</keyword>
<organism evidence="10 11">
    <name type="scientific">Akkermansia muciniphila</name>
    <dbReference type="NCBI Taxonomy" id="239935"/>
    <lineage>
        <taxon>Bacteria</taxon>
        <taxon>Pseudomonadati</taxon>
        <taxon>Verrucomicrobiota</taxon>
        <taxon>Verrucomicrobiia</taxon>
        <taxon>Verrucomicrobiales</taxon>
        <taxon>Akkermansiaceae</taxon>
        <taxon>Akkermansia</taxon>
    </lineage>
</organism>
<comment type="function">
    <text evidence="9">Part of the high-affinity ATP-driven potassium transport (or Kdp) system, which catalyzes the hydrolysis of ATP coupled with the electrogenic transport of potassium into the cytoplasm. This subunit binds the extracellular potassium ions and delivers the ions to the membrane domain of KdpB through an intramembrane tunnel.</text>
</comment>
<keyword evidence="2 9" id="KW-1003">Cell membrane</keyword>
<dbReference type="GO" id="GO:0030955">
    <property type="term" value="F:potassium ion binding"/>
    <property type="evidence" value="ECO:0007669"/>
    <property type="project" value="UniProtKB-UniRule"/>
</dbReference>
<evidence type="ECO:0000256" key="9">
    <source>
        <dbReference type="HAMAP-Rule" id="MF_00275"/>
    </source>
</evidence>
<feature type="transmembrane region" description="Helical" evidence="9">
    <location>
        <begin position="373"/>
        <end position="399"/>
    </location>
</feature>